<reference evidence="3" key="1">
    <citation type="submission" date="2016-10" db="EMBL/GenBank/DDBJ databases">
        <authorList>
            <person name="Varghese N."/>
            <person name="Submissions S."/>
        </authorList>
    </citation>
    <scope>NUCLEOTIDE SEQUENCE [LARGE SCALE GENOMIC DNA]</scope>
    <source>
        <strain evidence="3">CGMCC 4.7047</strain>
    </source>
</reference>
<dbReference type="AlphaFoldDB" id="A0A1I6QRY3"/>
<dbReference type="InterPro" id="IPR002347">
    <property type="entry name" value="SDR_fam"/>
</dbReference>
<dbReference type="SUPFAM" id="SSF51735">
    <property type="entry name" value="NAD(P)-binding Rossmann-fold domains"/>
    <property type="match status" value="1"/>
</dbReference>
<dbReference type="Pfam" id="PF00106">
    <property type="entry name" value="adh_short"/>
    <property type="match status" value="1"/>
</dbReference>
<dbReference type="PANTHER" id="PTHR43157:SF31">
    <property type="entry name" value="PHOSPHATIDYLINOSITOL-GLYCAN BIOSYNTHESIS CLASS F PROTEIN"/>
    <property type="match status" value="1"/>
</dbReference>
<name>A0A1I6QRY3_9ACTN</name>
<accession>A0A1I6QRY3</accession>
<dbReference type="Gene3D" id="3.40.50.720">
    <property type="entry name" value="NAD(P)-binding Rossmann-like Domain"/>
    <property type="match status" value="1"/>
</dbReference>
<dbReference type="GO" id="GO:0016491">
    <property type="term" value="F:oxidoreductase activity"/>
    <property type="evidence" value="ECO:0007669"/>
    <property type="project" value="UniProtKB-KW"/>
</dbReference>
<evidence type="ECO:0000313" key="3">
    <source>
        <dbReference type="Proteomes" id="UP000198873"/>
    </source>
</evidence>
<proteinExistence type="predicted"/>
<evidence type="ECO:0000313" key="2">
    <source>
        <dbReference type="EMBL" id="SFS55092.1"/>
    </source>
</evidence>
<organism evidence="2 3">
    <name type="scientific">Streptomyces harbinensis</name>
    <dbReference type="NCBI Taxonomy" id="1176198"/>
    <lineage>
        <taxon>Bacteria</taxon>
        <taxon>Bacillati</taxon>
        <taxon>Actinomycetota</taxon>
        <taxon>Actinomycetes</taxon>
        <taxon>Kitasatosporales</taxon>
        <taxon>Streptomycetaceae</taxon>
        <taxon>Streptomyces</taxon>
    </lineage>
</organism>
<gene>
    <name evidence="2" type="ORF">SAMN05444716_102230</name>
</gene>
<keyword evidence="3" id="KW-1185">Reference proteome</keyword>
<dbReference type="PANTHER" id="PTHR43157">
    <property type="entry name" value="PHOSPHATIDYLINOSITOL-GLYCAN BIOSYNTHESIS CLASS F PROTEIN-RELATED"/>
    <property type="match status" value="1"/>
</dbReference>
<dbReference type="RefSeq" id="WP_093842339.1">
    <property type="nucleotide sequence ID" value="NZ_FPAB01000002.1"/>
</dbReference>
<dbReference type="STRING" id="1176198.SAMN05444716_102230"/>
<dbReference type="InterPro" id="IPR036291">
    <property type="entry name" value="NAD(P)-bd_dom_sf"/>
</dbReference>
<dbReference type="Proteomes" id="UP000198873">
    <property type="component" value="Unassembled WGS sequence"/>
</dbReference>
<sequence length="282" mass="30316">MPSRSPKTVLISGGTDGMGRATALERLARGDRVTVVGSSEAKGRALLAEAGHSERLRFLRADLSSVAETERVAARVGEEYGSLDALALFANRVHPRRRETADGLEATFALYYLSRYLLGHRLRPLLEEAPAPVIVNVAGVGNTAGRIHWDDPQLTRRYGQVRAQLQAGRANDLLGVGFAELTGSRVRYVLYPPGFTRSGIDGHPSPVVRGALRVLARFFARPVADAVRPVVEWIDRPPAQALSAIDRGKRLPPSLKTLDAGTAARLAAYTEEVLAGLAAGRG</sequence>
<keyword evidence="1" id="KW-0560">Oxidoreductase</keyword>
<evidence type="ECO:0000256" key="1">
    <source>
        <dbReference type="ARBA" id="ARBA00023002"/>
    </source>
</evidence>
<protein>
    <submittedName>
        <fullName evidence="2">Short chain dehydrogenase</fullName>
    </submittedName>
</protein>
<dbReference type="EMBL" id="FPAB01000002">
    <property type="protein sequence ID" value="SFS55092.1"/>
    <property type="molecule type" value="Genomic_DNA"/>
</dbReference>